<feature type="compositionally biased region" description="Polar residues" evidence="2">
    <location>
        <begin position="772"/>
        <end position="786"/>
    </location>
</feature>
<feature type="region of interest" description="Disordered" evidence="2">
    <location>
        <begin position="1179"/>
        <end position="1274"/>
    </location>
</feature>
<feature type="compositionally biased region" description="Pro residues" evidence="2">
    <location>
        <begin position="187"/>
        <end position="198"/>
    </location>
</feature>
<evidence type="ECO:0000256" key="2">
    <source>
        <dbReference type="SAM" id="MobiDB-lite"/>
    </source>
</evidence>
<feature type="compositionally biased region" description="Low complexity" evidence="2">
    <location>
        <begin position="157"/>
        <end position="170"/>
    </location>
</feature>
<feature type="region of interest" description="Disordered" evidence="2">
    <location>
        <begin position="157"/>
        <end position="340"/>
    </location>
</feature>
<feature type="compositionally biased region" description="Basic and acidic residues" evidence="2">
    <location>
        <begin position="1"/>
        <end position="14"/>
    </location>
</feature>
<feature type="coiled-coil region" evidence="1">
    <location>
        <begin position="3123"/>
        <end position="3150"/>
    </location>
</feature>
<feature type="compositionally biased region" description="Low complexity" evidence="2">
    <location>
        <begin position="1021"/>
        <end position="1036"/>
    </location>
</feature>
<feature type="compositionally biased region" description="Polar residues" evidence="2">
    <location>
        <begin position="52"/>
        <end position="65"/>
    </location>
</feature>
<feature type="region of interest" description="Disordered" evidence="2">
    <location>
        <begin position="357"/>
        <end position="601"/>
    </location>
</feature>
<feature type="compositionally biased region" description="Basic and acidic residues" evidence="2">
    <location>
        <begin position="1252"/>
        <end position="1264"/>
    </location>
</feature>
<feature type="compositionally biased region" description="Pro residues" evidence="2">
    <location>
        <begin position="522"/>
        <end position="533"/>
    </location>
</feature>
<dbReference type="InterPro" id="IPR045112">
    <property type="entry name" value="PPAN-like"/>
</dbReference>
<feature type="compositionally biased region" description="Acidic residues" evidence="2">
    <location>
        <begin position="294"/>
        <end position="307"/>
    </location>
</feature>
<feature type="region of interest" description="Disordered" evidence="2">
    <location>
        <begin position="918"/>
        <end position="1048"/>
    </location>
</feature>
<feature type="compositionally biased region" description="Basic residues" evidence="2">
    <location>
        <begin position="451"/>
        <end position="466"/>
    </location>
</feature>
<feature type="compositionally biased region" description="Basic and acidic residues" evidence="2">
    <location>
        <begin position="1821"/>
        <end position="1846"/>
    </location>
</feature>
<feature type="region of interest" description="Disordered" evidence="2">
    <location>
        <begin position="618"/>
        <end position="725"/>
    </location>
</feature>
<feature type="compositionally biased region" description="Basic and acidic residues" evidence="2">
    <location>
        <begin position="1802"/>
        <end position="1814"/>
    </location>
</feature>
<feature type="compositionally biased region" description="Acidic residues" evidence="2">
    <location>
        <begin position="1771"/>
        <end position="1801"/>
    </location>
</feature>
<feature type="compositionally biased region" description="Acidic residues" evidence="2">
    <location>
        <begin position="325"/>
        <end position="340"/>
    </location>
</feature>
<feature type="region of interest" description="Disordered" evidence="2">
    <location>
        <begin position="1771"/>
        <end position="1858"/>
    </location>
</feature>
<dbReference type="GO" id="GO:0030687">
    <property type="term" value="C:preribosome, large subunit precursor"/>
    <property type="evidence" value="ECO:0000318"/>
    <property type="project" value="GO_Central"/>
</dbReference>
<feature type="compositionally biased region" description="Pro residues" evidence="2">
    <location>
        <begin position="80"/>
        <end position="92"/>
    </location>
</feature>
<feature type="compositionally biased region" description="Polar residues" evidence="2">
    <location>
        <begin position="268"/>
        <end position="280"/>
    </location>
</feature>
<dbReference type="GO" id="GO:0019843">
    <property type="term" value="F:rRNA binding"/>
    <property type="evidence" value="ECO:0000318"/>
    <property type="project" value="GO_Central"/>
</dbReference>
<feature type="compositionally biased region" description="Pro residues" evidence="2">
    <location>
        <begin position="229"/>
        <end position="238"/>
    </location>
</feature>
<name>A0A2A6D273_PRIPA</name>
<accession>A0A8R1YET9</accession>
<feature type="region of interest" description="Disordered" evidence="2">
    <location>
        <begin position="3081"/>
        <end position="3102"/>
    </location>
</feature>
<feature type="region of interest" description="Disordered" evidence="2">
    <location>
        <begin position="3600"/>
        <end position="3635"/>
    </location>
</feature>
<protein>
    <submittedName>
        <fullName evidence="3">Uncharacterized protein</fullName>
    </submittedName>
</protein>
<feature type="compositionally biased region" description="Basic and acidic residues" evidence="2">
    <location>
        <begin position="860"/>
        <end position="874"/>
    </location>
</feature>
<feature type="compositionally biased region" description="Acidic residues" evidence="2">
    <location>
        <begin position="3620"/>
        <end position="3629"/>
    </location>
</feature>
<feature type="compositionally biased region" description="Basic and acidic residues" evidence="2">
    <location>
        <begin position="3503"/>
        <end position="3516"/>
    </location>
</feature>
<feature type="compositionally biased region" description="Basic and acidic residues" evidence="2">
    <location>
        <begin position="1486"/>
        <end position="1500"/>
    </location>
</feature>
<feature type="compositionally biased region" description="Basic and acidic residues" evidence="2">
    <location>
        <begin position="1384"/>
        <end position="1393"/>
    </location>
</feature>
<organism evidence="3 4">
    <name type="scientific">Pristionchus pacificus</name>
    <name type="common">Parasitic nematode worm</name>
    <dbReference type="NCBI Taxonomy" id="54126"/>
    <lineage>
        <taxon>Eukaryota</taxon>
        <taxon>Metazoa</taxon>
        <taxon>Ecdysozoa</taxon>
        <taxon>Nematoda</taxon>
        <taxon>Chromadorea</taxon>
        <taxon>Rhabditida</taxon>
        <taxon>Rhabditina</taxon>
        <taxon>Diplogasteromorpha</taxon>
        <taxon>Diplogasteroidea</taxon>
        <taxon>Neodiplogasteridae</taxon>
        <taxon>Pristionchus</taxon>
    </lineage>
</organism>
<feature type="region of interest" description="Disordered" evidence="2">
    <location>
        <begin position="761"/>
        <end position="824"/>
    </location>
</feature>
<feature type="compositionally biased region" description="Basic and acidic residues" evidence="2">
    <location>
        <begin position="955"/>
        <end position="964"/>
    </location>
</feature>
<feature type="compositionally biased region" description="Basic residues" evidence="2">
    <location>
        <begin position="1224"/>
        <end position="1233"/>
    </location>
</feature>
<proteinExistence type="predicted"/>
<feature type="compositionally biased region" description="Basic and acidic residues" evidence="2">
    <location>
        <begin position="629"/>
        <end position="688"/>
    </location>
</feature>
<accession>A0A2A6D273</accession>
<gene>
    <name evidence="3" type="primary">WBGene00110060</name>
</gene>
<reference evidence="3" key="2">
    <citation type="submission" date="2022-06" db="UniProtKB">
        <authorList>
            <consortium name="EnsemblMetazoa"/>
        </authorList>
    </citation>
    <scope>IDENTIFICATION</scope>
    <source>
        <strain evidence="3">PS312</strain>
    </source>
</reference>
<feature type="region of interest" description="Disordered" evidence="2">
    <location>
        <begin position="3493"/>
        <end position="3516"/>
    </location>
</feature>
<reference evidence="4" key="1">
    <citation type="journal article" date="2008" name="Nat. Genet.">
        <title>The Pristionchus pacificus genome provides a unique perspective on nematode lifestyle and parasitism.</title>
        <authorList>
            <person name="Dieterich C."/>
            <person name="Clifton S.W."/>
            <person name="Schuster L.N."/>
            <person name="Chinwalla A."/>
            <person name="Delehaunty K."/>
            <person name="Dinkelacker I."/>
            <person name="Fulton L."/>
            <person name="Fulton R."/>
            <person name="Godfrey J."/>
            <person name="Minx P."/>
            <person name="Mitreva M."/>
            <person name="Roeseler W."/>
            <person name="Tian H."/>
            <person name="Witte H."/>
            <person name="Yang S.P."/>
            <person name="Wilson R.K."/>
            <person name="Sommer R.J."/>
        </authorList>
    </citation>
    <scope>NUCLEOTIDE SEQUENCE [LARGE SCALE GENOMIC DNA]</scope>
    <source>
        <strain evidence="4">PS312</strain>
    </source>
</reference>
<feature type="compositionally biased region" description="Acidic residues" evidence="2">
    <location>
        <begin position="383"/>
        <end position="398"/>
    </location>
</feature>
<dbReference type="PANTHER" id="PTHR12661:SF5">
    <property type="entry name" value="SUPPRESSOR OF SWI4 1 HOMOLOG"/>
    <property type="match status" value="1"/>
</dbReference>
<feature type="region of interest" description="Disordered" evidence="2">
    <location>
        <begin position="1962"/>
        <end position="2009"/>
    </location>
</feature>
<sequence>MLKSFFDQHRKDEVSSTTGEHSHSAQQQAAVDVPITTTPGGPLAGYAAHELPSSSSHGSDQTRNAPQPPPALHQQSPFPSFQPQPMQQPPPFGQHYVMWPGTHRPPMVYNFGAGPMVTDYNTDYQGATQYHPFTRTPHGIPVVITPHIEMLPLPQPQQQPQMLQQPAHQPSAPPPLPVQQQPLQQPLAPPAPPVPPQPQQQVQPLIQQPPPPLSPSNGSEIEIFIGPSGPRPPPPPQPSNDMASEMEMSAEQLRAAQERERARAPPQDTYSDDSSVQILENNVHVVRDQYVHADDEEMNEGEDDNEDIANASHEDKEAQKKNDEEIVADEQVDEEINDEEALEEQAEMHNYEETGIEDIVEEEAEKPHDNDKDVDPAEAFEGMAEEVNEEEAEPENIIDEVIGAQEDRAEQIIAKRSSTRQKTLYDSADTDEDEDKEPPPRRPFSLGGTPRRSHKGTRSAFRRKRFSSGSSSDDKRKVFRDADPSPEPQRCERVDQRRITPVVSPPPTAPPQANDDAISPYDRPPSTPYPPPASIEDDDDLPHSPLSQRTDMDDMDAASHASPISPRSVEDADEMPAAYVPAPEPAATSREDEAREGPNLFEMPGTLITVLAPKVVEEQTVIPVDEEKESVRIDLLRQRERKKRQEEKQRLEHERLKRIREANNQKKRERERKKAADERRERRERDEQTSEFISNLMPDLFARAPSPDESAARDRPVPQEAVKTKTVLSSIPLIEISSSSDSMTPPPKLTKQVELFKHPLPPLATTHHSKSILPTPSHEPSQSSPQRILLHKETPPSAMQPADESQTSQTAKLYSTSPPLPQSPQTVRRIAAQLHPVTSALPSKTIHPVKLRLMLEARRSTESVQEKQLADDVPKSSNIRKVPSPLELLSPTAPHTSQLPAPMDNLTLELDEPACELEKRPTEPQVQHPADSSVAHQKEKTAPLPKAALPPRPLTSKERSRNDDSEIQVLEAPQEHPMTPRARPVEARRKPHTVPQSVHQYRPIPKLTDNFRAPASKMGKPAPLSPSQSMQPAMPSRAPAVPVHPPTLLDAPALPLPLQQLQTSRGASAPDSEIEVLEAPQPPAQPFLQRPATQPADAAREPMLHEILSGIQETIEPILAPLPPPPLDPTDSDILIMLLPPSSREEESVVVIEQVEEPQAEQEPVFAELLTPAELKLQQLQKQRQEQQQQPQPQDPEGPRCPQGPLEPQEPRPASPVVAAAPAAHHRRPRTQWRKMTAREKVEALQMDGYEDPTKRKSKVDLVRSDGTPSLVLPEGEEMTLGDYVKNHKGMIDKIKFAQFMAAMKAKQSAPAQPPAPTHPIVGQPAQSPPPSPRQESSVEPEAHTQPGRSSSPPRPSSPRTDDDEDDMDEGEHSSFTASESDESEHGERERNVYDLSTRYIRQHKTNLALPGTGRLDPLLKAPDDISLREEERVKRQPAPLEAPVQPVPPTPARVSYLLKKYPNFHGGDPIVHEAKERRSLKRQFATKEKHKEARLAREEEVVDEQPPQAGLKPTAQKRINVDAPATDENVAAALSAIYSAAGHTPVQPIERVLSSQEVAALQPIEYIGEDGSQHFIVPRKKKQDIQVVYDPADIAFDDVPESAEMDRAREFALYEKTMNKKKRKRIYKMLNVPIPKGRPRNEEWVQLREQMWNHLKSIGMAQLDMDQIMKDMDADGVVDERMIALSMHAPPSVAEAAERIGSPASYSVWGIDNVDVDAGGYSEDEGGRTDYFPTMEQFEMQEAQAEPISQRSSIDEEDFLFDEDFEQYDLDEEEEEEEELSFTSSSDDEEDFVTIEEYEEAERTEATTTRSHDNEDENDESKLRRMSEGRWMKDIKKEAKRKDPQEGSFNAAEDHEVEEVMAVASPMPNERPEPPVRTFARVEGLRMHAASLSPVQQPISDRRSPIAHPIDKALLDPVFAQRVDKLLEDSRIDEPKKILEIYDEGTKNIVELLDVMMYSESDSDEEDEVADGVDHEGNEVEASEESGEEDVGDEGEVDAEEEQEKVSKQANKARWYPLILNPSIQMGRPRIHPKEDEADVEKRKWRLEAHQTLHPELYKSANASLMLMMIRLQVARRRKGRNRYPGGVGWLKGIDTYQTIRDNHARLDDFLVWPEEDLQEWEEDKQRKRMDAKRAAYDDDIMIIDEDFDDIEILDSFDGSSRPRRKVDYGDEVQFLGEVHPSSPTAYDLNTLMKAEEREEEEREMRMRRFLPIYGAELPKEKSGNPELDLDAIIANRYIPTGDLTIPHRHISTREEVYEQVCKNNGSTLPAYMHEKMTGEKHQVLLRSKSNSLARLHMRILTVDWLTNFRDNHCQDIRKKLEKNKEKAGRILKTELFKRLPILLKTVNTFEKSYIEDLLDTTKEALWMEVFSLVAASLEHLYKRPLEMEASAAREEIVFLLGTCPFPQGATAAETAALLEKAKNAQLRAITVRREACRNRKTAQKQVDVIEIEEREDGPAVRSSDMIEMEETPEEAPSLSELCYPKRPLSYLRDKNFGKTVQSSKNPMIPIKILLDVRPWPMEDARLNDGGPLKVNQFWNIPPSFGPHPKGIKKIDFNLAVRFLVNTMRKEEYYKNEHTHKFEHFLSLDPISYFNKDLYGKGGLGYLVKREYDERQYAARQGYPESLYSGPVEMFRMATKGTAASKNWCVPQSSFPVKDFVELELDIVGSKQYRIEKNCYIHVLVLTCSMRLYFKRGVVRASILCQEDLLALGEMAAIHYDYTINRTKLEDSMDRDERVLVHMQRHAQERFVKIAELSQEHLPVDKEVLLDKSSLEEMNGEQLSAVTDSLVNKAIGIALLVIFKATTVLIFDPSHRIFDKPNPIMLKKVIDENAISLEGLIHKIRSNLANLLCIQADLDRRFTKRATDIKNGIFEVDQFNDLPATTVDAKLIFACLSRLNNFEFLYDLGVDKPNLSQSEEHFVRWKTKNAVVDQRRNAVFDRLPPKKKSVRKFRKDMSMRTVYSIHAQSERELDDLKWDMRMLMLEIRQTRQEIGMLTKDHSNWPVIAIEPVLRVHHNPRSTLFTFSLRQRIFDEYSPVTGREMDVQWELRRLVYATQFETKMKKPKAEVPVAATSPKIMTPKITTPNKTPVVTPHKTPDARVNADEADHSMVVPKKTGRPTTEEQEELKQLLEEAQKLRAIIKPLRSEDPMGWQKNEWAKFEKAMTAWDGKEEEEVYEVEENQDDVDKTSEETPLWNRTELFRNQHEFGDDDILASSSDIRKIVPKDLRQFIIHEDVPLPKGAAIKETYTNEICGQSKRVGMCKLPKLPLDAHLGKILHIFRTKMSFSPQKSVEEEPENERAVFSRTKVEIKSTQVAAVPPWGEAAMEDGEDVITELDRVDFTEDVLTYPRLSSPPPEDVEGSSYVSKLPAVDSPPIEIDKDMMFELLPPKEQINVNVSSAQHNSYYFVEEESEEERNAQLMEEHNLYKHLTNDFRRSDLVWPKHANNEHRLRMLQNYANAISRPKLLAKVVSSADQPSRKRVRFGDDMEPVDDEAFDASGMREDPSTSTEARHEKSILRVKEAVPIDIKKKAPWHCSRRKIFVDEIAFDKGPDWCANFDKEEDYQLLHQSIKSREVTDALPPDEMIDIDKFWKPNETRFRPTEGRNLNQISNRTNNEDETDDEQEELNMREK</sequence>
<evidence type="ECO:0000313" key="3">
    <source>
        <dbReference type="EnsemblMetazoa" id="PPA20506.1"/>
    </source>
</evidence>
<feature type="compositionally biased region" description="Polar residues" evidence="2">
    <location>
        <begin position="803"/>
        <end position="814"/>
    </location>
</feature>
<feature type="compositionally biased region" description="Low complexity" evidence="2">
    <location>
        <begin position="1179"/>
        <end position="1192"/>
    </location>
</feature>
<feature type="compositionally biased region" description="Polar residues" evidence="2">
    <location>
        <begin position="15"/>
        <end position="39"/>
    </location>
</feature>
<feature type="compositionally biased region" description="Basic and acidic residues" evidence="2">
    <location>
        <begin position="365"/>
        <end position="375"/>
    </location>
</feature>
<keyword evidence="4" id="KW-1185">Reference proteome</keyword>
<feature type="compositionally biased region" description="Acidic residues" evidence="2">
    <location>
        <begin position="1980"/>
        <end position="2004"/>
    </location>
</feature>
<feature type="compositionally biased region" description="Acidic residues" evidence="2">
    <location>
        <begin position="1962"/>
        <end position="1972"/>
    </location>
</feature>
<dbReference type="GO" id="GO:0000463">
    <property type="term" value="P:maturation of LSU-rRNA from tricistronic rRNA transcript (SSU-rRNA, 5.8S rRNA, LSU-rRNA)"/>
    <property type="evidence" value="ECO:0000318"/>
    <property type="project" value="GO_Central"/>
</dbReference>
<evidence type="ECO:0000313" key="4">
    <source>
        <dbReference type="Proteomes" id="UP000005239"/>
    </source>
</evidence>
<feature type="region of interest" description="Disordered" evidence="2">
    <location>
        <begin position="1482"/>
        <end position="1512"/>
    </location>
</feature>
<feature type="region of interest" description="Disordered" evidence="2">
    <location>
        <begin position="860"/>
        <end position="902"/>
    </location>
</feature>
<feature type="compositionally biased region" description="Basic and acidic residues" evidence="2">
    <location>
        <begin position="472"/>
        <end position="498"/>
    </location>
</feature>
<feature type="compositionally biased region" description="Basic and acidic residues" evidence="2">
    <location>
        <begin position="312"/>
        <end position="324"/>
    </location>
</feature>
<feature type="region of interest" description="Disordered" evidence="2">
    <location>
        <begin position="1306"/>
        <end position="1398"/>
    </location>
</feature>
<evidence type="ECO:0000256" key="1">
    <source>
        <dbReference type="SAM" id="Coils"/>
    </source>
</evidence>
<feature type="compositionally biased region" description="Low complexity" evidence="2">
    <location>
        <begin position="576"/>
        <end position="587"/>
    </location>
</feature>
<dbReference type="EnsemblMetazoa" id="PPA20506.1">
    <property type="protein sequence ID" value="PPA20506.1"/>
    <property type="gene ID" value="WBGene00110060"/>
</dbReference>
<dbReference type="PANTHER" id="PTHR12661">
    <property type="entry name" value="PETER PAN-RELATED"/>
    <property type="match status" value="1"/>
</dbReference>
<keyword evidence="1" id="KW-0175">Coiled coil</keyword>
<dbReference type="Proteomes" id="UP000005239">
    <property type="component" value="Unassembled WGS sequence"/>
</dbReference>
<feature type="region of interest" description="Disordered" evidence="2">
    <location>
        <begin position="1"/>
        <end position="96"/>
    </location>
</feature>